<sequence length="467" mass="52825">MSDRSRISSRLPGRTWPPSCSVISRKGSTSSGLSITRLPDPTAQAAQRVSDLIDEDIKKEAARRHSESRREVKVMLLGQAESGKSTLQKQFQLYHASQTLDLERPSWKIVVYANLIKAVRTILEELDYEFSLSVEEYPFPSEGPGPTDVAAQNEILELRRDLIPLISLEDSLASELSDGIAFVGYRRGTLFPHQRGMFRASNRPVTDLRESSKALVATNRAAQVLGTTVHVIEALWRHRSVECMLRLRKLRLDESGLFFLNHVRRIAQIDYIPNIDDVLHVRLQTVGVIEHSLKVNTVGGSYIWKIYDVGGTVNIQRPAWCSYFEDINALIFLAPISAFDQYLEDDPLTNRIHDSLQLLTSICTNKLLKNAQLVLLLNKTDILRKKLEAGVQVCQYITSYGNRPNNFSTAAEYFRSHFLAAHKKKDIFQRRLYAHFTSMLDVQATQLIITSVGDVIMRKHIAHTGLA</sequence>
<dbReference type="EMBL" id="JARKIE010000132">
    <property type="protein sequence ID" value="KAJ7678734.1"/>
    <property type="molecule type" value="Genomic_DNA"/>
</dbReference>
<dbReference type="InterPro" id="IPR027417">
    <property type="entry name" value="P-loop_NTPase"/>
</dbReference>
<evidence type="ECO:0000313" key="8">
    <source>
        <dbReference type="EMBL" id="KAJ7678734.1"/>
    </source>
</evidence>
<dbReference type="AlphaFoldDB" id="A0AAD7D4Y4"/>
<feature type="binding site" evidence="5">
    <location>
        <begin position="378"/>
        <end position="381"/>
    </location>
    <ligand>
        <name>GTP</name>
        <dbReference type="ChEBI" id="CHEBI:37565"/>
    </ligand>
</feature>
<dbReference type="SUPFAM" id="SSF47895">
    <property type="entry name" value="Transducin (alpha subunit), insertion domain"/>
    <property type="match status" value="1"/>
</dbReference>
<dbReference type="SUPFAM" id="SSF52540">
    <property type="entry name" value="P-loop containing nucleoside triphosphate hydrolases"/>
    <property type="match status" value="1"/>
</dbReference>
<evidence type="ECO:0000256" key="1">
    <source>
        <dbReference type="ARBA" id="ARBA00022723"/>
    </source>
</evidence>
<feature type="binding site" evidence="6">
    <location>
        <position position="85"/>
    </location>
    <ligand>
        <name>Mg(2+)</name>
        <dbReference type="ChEBI" id="CHEBI:18420"/>
    </ligand>
</feature>
<comment type="caution">
    <text evidence="8">The sequence shown here is derived from an EMBL/GenBank/DDBJ whole genome shotgun (WGS) entry which is preliminary data.</text>
</comment>
<feature type="binding site" evidence="6">
    <location>
        <position position="285"/>
    </location>
    <ligand>
        <name>Mg(2+)</name>
        <dbReference type="ChEBI" id="CHEBI:18420"/>
    </ligand>
</feature>
<evidence type="ECO:0000256" key="6">
    <source>
        <dbReference type="PIRSR" id="PIRSR601019-2"/>
    </source>
</evidence>
<dbReference type="PANTHER" id="PTHR10218">
    <property type="entry name" value="GTP-BINDING PROTEIN ALPHA SUBUNIT"/>
    <property type="match status" value="1"/>
</dbReference>
<feature type="binding site" evidence="5">
    <location>
        <begin position="81"/>
        <end position="86"/>
    </location>
    <ligand>
        <name>GTP</name>
        <dbReference type="ChEBI" id="CHEBI:37565"/>
    </ligand>
</feature>
<evidence type="ECO:0000256" key="4">
    <source>
        <dbReference type="ARBA" id="ARBA00023224"/>
    </source>
</evidence>
<dbReference type="PRINTS" id="PR00318">
    <property type="entry name" value="GPROTEINA"/>
</dbReference>
<dbReference type="GO" id="GO:0005525">
    <property type="term" value="F:GTP binding"/>
    <property type="evidence" value="ECO:0007669"/>
    <property type="project" value="UniProtKB-KW"/>
</dbReference>
<dbReference type="InterPro" id="IPR001019">
    <property type="entry name" value="Gprotein_alpha_su"/>
</dbReference>
<organism evidence="8 9">
    <name type="scientific">Mycena rosella</name>
    <name type="common">Pink bonnet</name>
    <name type="synonym">Agaricus rosellus</name>
    <dbReference type="NCBI Taxonomy" id="1033263"/>
    <lineage>
        <taxon>Eukaryota</taxon>
        <taxon>Fungi</taxon>
        <taxon>Dikarya</taxon>
        <taxon>Basidiomycota</taxon>
        <taxon>Agaricomycotina</taxon>
        <taxon>Agaricomycetes</taxon>
        <taxon>Agaricomycetidae</taxon>
        <taxon>Agaricales</taxon>
        <taxon>Marasmiineae</taxon>
        <taxon>Mycenaceae</taxon>
        <taxon>Mycena</taxon>
    </lineage>
</organism>
<dbReference type="Proteomes" id="UP001221757">
    <property type="component" value="Unassembled WGS sequence"/>
</dbReference>
<proteinExistence type="predicted"/>
<dbReference type="GO" id="GO:0005834">
    <property type="term" value="C:heterotrimeric G-protein complex"/>
    <property type="evidence" value="ECO:0007669"/>
    <property type="project" value="TreeGrafter"/>
</dbReference>
<evidence type="ECO:0000256" key="7">
    <source>
        <dbReference type="SAM" id="MobiDB-lite"/>
    </source>
</evidence>
<feature type="binding site" evidence="5">
    <location>
        <begin position="279"/>
        <end position="285"/>
    </location>
    <ligand>
        <name>GTP</name>
        <dbReference type="ChEBI" id="CHEBI:37565"/>
    </ligand>
</feature>
<dbReference type="GO" id="GO:0046872">
    <property type="term" value="F:metal ion binding"/>
    <property type="evidence" value="ECO:0007669"/>
    <property type="project" value="UniProtKB-KW"/>
</dbReference>
<keyword evidence="6" id="KW-0460">Magnesium</keyword>
<name>A0AAD7D4Y4_MYCRO</name>
<keyword evidence="1 6" id="KW-0479">Metal-binding</keyword>
<dbReference type="InterPro" id="IPR011025">
    <property type="entry name" value="GproteinA_insert"/>
</dbReference>
<evidence type="ECO:0000256" key="3">
    <source>
        <dbReference type="ARBA" id="ARBA00023134"/>
    </source>
</evidence>
<gene>
    <name evidence="8" type="ORF">B0H17DRAFT_944214</name>
</gene>
<dbReference type="FunFam" id="3.40.50.300:FF:000692">
    <property type="entry name" value="Guanine nucleotide-binding protein subunit alpha"/>
    <property type="match status" value="1"/>
</dbReference>
<dbReference type="Gene3D" id="3.40.50.300">
    <property type="entry name" value="P-loop containing nucleotide triphosphate hydrolases"/>
    <property type="match status" value="2"/>
</dbReference>
<evidence type="ECO:0000256" key="5">
    <source>
        <dbReference type="PIRSR" id="PIRSR601019-1"/>
    </source>
</evidence>
<dbReference type="SMART" id="SM00275">
    <property type="entry name" value="G_alpha"/>
    <property type="match status" value="1"/>
</dbReference>
<dbReference type="Pfam" id="PF00503">
    <property type="entry name" value="G-alpha"/>
    <property type="match status" value="1"/>
</dbReference>
<dbReference type="GO" id="GO:0003924">
    <property type="term" value="F:GTPase activity"/>
    <property type="evidence" value="ECO:0007669"/>
    <property type="project" value="InterPro"/>
</dbReference>
<dbReference type="PANTHER" id="PTHR10218:SF360">
    <property type="entry name" value="GUANINE NUCLEOTIDE-BINDING PROTEIN SUBUNIT ALPHA HOMOLOG"/>
    <property type="match status" value="1"/>
</dbReference>
<dbReference type="GO" id="GO:0031683">
    <property type="term" value="F:G-protein beta/gamma-subunit complex binding"/>
    <property type="evidence" value="ECO:0007669"/>
    <property type="project" value="InterPro"/>
</dbReference>
<keyword evidence="9" id="KW-1185">Reference proteome</keyword>
<dbReference type="GO" id="GO:0005737">
    <property type="term" value="C:cytoplasm"/>
    <property type="evidence" value="ECO:0007669"/>
    <property type="project" value="TreeGrafter"/>
</dbReference>
<accession>A0AAD7D4Y4</accession>
<keyword evidence="4" id="KW-0807">Transducer</keyword>
<dbReference type="GO" id="GO:0001664">
    <property type="term" value="F:G protein-coupled receptor binding"/>
    <property type="evidence" value="ECO:0007669"/>
    <property type="project" value="TreeGrafter"/>
</dbReference>
<dbReference type="PROSITE" id="PS51882">
    <property type="entry name" value="G_ALPHA"/>
    <property type="match status" value="1"/>
</dbReference>
<dbReference type="GO" id="GO:0007188">
    <property type="term" value="P:adenylate cyclase-modulating G protein-coupled receptor signaling pathway"/>
    <property type="evidence" value="ECO:0007669"/>
    <property type="project" value="TreeGrafter"/>
</dbReference>
<evidence type="ECO:0000313" key="9">
    <source>
        <dbReference type="Proteomes" id="UP001221757"/>
    </source>
</evidence>
<evidence type="ECO:0000256" key="2">
    <source>
        <dbReference type="ARBA" id="ARBA00022741"/>
    </source>
</evidence>
<feature type="region of interest" description="Disordered" evidence="7">
    <location>
        <begin position="1"/>
        <end position="42"/>
    </location>
</feature>
<keyword evidence="3 5" id="KW-0342">GTP-binding</keyword>
<keyword evidence="2 5" id="KW-0547">Nucleotide-binding</keyword>
<protein>
    <submittedName>
        <fullName evidence="8">Guanine nucleotide binding protein, alpha subunit</fullName>
    </submittedName>
</protein>
<dbReference type="Gene3D" id="1.10.400.10">
    <property type="entry name" value="GI Alpha 1, domain 2-like"/>
    <property type="match status" value="1"/>
</dbReference>
<reference evidence="8" key="1">
    <citation type="submission" date="2023-03" db="EMBL/GenBank/DDBJ databases">
        <title>Massive genome expansion in bonnet fungi (Mycena s.s.) driven by repeated elements and novel gene families across ecological guilds.</title>
        <authorList>
            <consortium name="Lawrence Berkeley National Laboratory"/>
            <person name="Harder C.B."/>
            <person name="Miyauchi S."/>
            <person name="Viragh M."/>
            <person name="Kuo A."/>
            <person name="Thoen E."/>
            <person name="Andreopoulos B."/>
            <person name="Lu D."/>
            <person name="Skrede I."/>
            <person name="Drula E."/>
            <person name="Henrissat B."/>
            <person name="Morin E."/>
            <person name="Kohler A."/>
            <person name="Barry K."/>
            <person name="LaButti K."/>
            <person name="Morin E."/>
            <person name="Salamov A."/>
            <person name="Lipzen A."/>
            <person name="Mereny Z."/>
            <person name="Hegedus B."/>
            <person name="Baldrian P."/>
            <person name="Stursova M."/>
            <person name="Weitz H."/>
            <person name="Taylor A."/>
            <person name="Grigoriev I.V."/>
            <person name="Nagy L.G."/>
            <person name="Martin F."/>
            <person name="Kauserud H."/>
        </authorList>
    </citation>
    <scope>NUCLEOTIDE SEQUENCE</scope>
    <source>
        <strain evidence="8">CBHHK067</strain>
    </source>
</reference>